<evidence type="ECO:0000256" key="1">
    <source>
        <dbReference type="SAM" id="MobiDB-lite"/>
    </source>
</evidence>
<dbReference type="EMBL" id="JAFNEN010000072">
    <property type="protein sequence ID" value="KAG8196345.1"/>
    <property type="molecule type" value="Genomic_DNA"/>
</dbReference>
<feature type="compositionally biased region" description="Low complexity" evidence="1">
    <location>
        <begin position="89"/>
        <end position="107"/>
    </location>
</feature>
<keyword evidence="3" id="KW-1185">Reference proteome</keyword>
<accession>A0AAV6VIP7</accession>
<gene>
    <name evidence="2" type="ORF">JTE90_013828</name>
</gene>
<reference evidence="2 3" key="1">
    <citation type="journal article" date="2022" name="Nat. Ecol. Evol.">
        <title>A masculinizing supergene underlies an exaggerated male reproductive morph in a spider.</title>
        <authorList>
            <person name="Hendrickx F."/>
            <person name="De Corte Z."/>
            <person name="Sonet G."/>
            <person name="Van Belleghem S.M."/>
            <person name="Kostlbacher S."/>
            <person name="Vangestel C."/>
        </authorList>
    </citation>
    <scope>NUCLEOTIDE SEQUENCE [LARGE SCALE GENOMIC DNA]</scope>
    <source>
        <strain evidence="2">W744_W776</strain>
    </source>
</reference>
<name>A0AAV6VIP7_9ARAC</name>
<evidence type="ECO:0000313" key="2">
    <source>
        <dbReference type="EMBL" id="KAG8196345.1"/>
    </source>
</evidence>
<proteinExistence type="predicted"/>
<sequence>MEEGRHFPHLFYRPPSPPLSAFLTLSSIGRLLTLPLSASSSPPYRHLLQSNLPTIGLLLLSPPPSLSAPPQPPTIGRLLTLPLSAASSPPLSAASQPPLSAASSTSLYRPPPHPPSIGRLHTPSIGRLLNSSIGLSCTRYRFFLTASHGFWPSLLQPPCPRTYLSMTNVRP</sequence>
<feature type="region of interest" description="Disordered" evidence="1">
    <location>
        <begin position="89"/>
        <end position="120"/>
    </location>
</feature>
<comment type="caution">
    <text evidence="2">The sequence shown here is derived from an EMBL/GenBank/DDBJ whole genome shotgun (WGS) entry which is preliminary data.</text>
</comment>
<evidence type="ECO:0000313" key="3">
    <source>
        <dbReference type="Proteomes" id="UP000827092"/>
    </source>
</evidence>
<dbReference type="AlphaFoldDB" id="A0AAV6VIP7"/>
<dbReference type="Proteomes" id="UP000827092">
    <property type="component" value="Unassembled WGS sequence"/>
</dbReference>
<protein>
    <submittedName>
        <fullName evidence="2">Uncharacterized protein</fullName>
    </submittedName>
</protein>
<organism evidence="2 3">
    <name type="scientific">Oedothorax gibbosus</name>
    <dbReference type="NCBI Taxonomy" id="931172"/>
    <lineage>
        <taxon>Eukaryota</taxon>
        <taxon>Metazoa</taxon>
        <taxon>Ecdysozoa</taxon>
        <taxon>Arthropoda</taxon>
        <taxon>Chelicerata</taxon>
        <taxon>Arachnida</taxon>
        <taxon>Araneae</taxon>
        <taxon>Araneomorphae</taxon>
        <taxon>Entelegynae</taxon>
        <taxon>Araneoidea</taxon>
        <taxon>Linyphiidae</taxon>
        <taxon>Erigoninae</taxon>
        <taxon>Oedothorax</taxon>
    </lineage>
</organism>